<accession>A0A9D4SBV6</accession>
<sequence>MTTKSVLLERVIRNELALETTLSEIMKTNAKVVEGLKQLEDEKQKWRLRCRWYVASMISSKSP</sequence>
<dbReference type="EMBL" id="JAIWYP010000001">
    <property type="protein sequence ID" value="KAH3898320.1"/>
    <property type="molecule type" value="Genomic_DNA"/>
</dbReference>
<reference evidence="1" key="1">
    <citation type="journal article" date="2019" name="bioRxiv">
        <title>The Genome of the Zebra Mussel, Dreissena polymorpha: A Resource for Invasive Species Research.</title>
        <authorList>
            <person name="McCartney M.A."/>
            <person name="Auch B."/>
            <person name="Kono T."/>
            <person name="Mallez S."/>
            <person name="Zhang Y."/>
            <person name="Obille A."/>
            <person name="Becker A."/>
            <person name="Abrahante J.E."/>
            <person name="Garbe J."/>
            <person name="Badalamenti J.P."/>
            <person name="Herman A."/>
            <person name="Mangelson H."/>
            <person name="Liachko I."/>
            <person name="Sullivan S."/>
            <person name="Sone E.D."/>
            <person name="Koren S."/>
            <person name="Silverstein K.A.T."/>
            <person name="Beckman K.B."/>
            <person name="Gohl D.M."/>
        </authorList>
    </citation>
    <scope>NUCLEOTIDE SEQUENCE</scope>
    <source>
        <strain evidence="1">Duluth1</strain>
        <tissue evidence="1">Whole animal</tissue>
    </source>
</reference>
<dbReference type="Proteomes" id="UP000828390">
    <property type="component" value="Unassembled WGS sequence"/>
</dbReference>
<organism evidence="1 2">
    <name type="scientific">Dreissena polymorpha</name>
    <name type="common">Zebra mussel</name>
    <name type="synonym">Mytilus polymorpha</name>
    <dbReference type="NCBI Taxonomy" id="45954"/>
    <lineage>
        <taxon>Eukaryota</taxon>
        <taxon>Metazoa</taxon>
        <taxon>Spiralia</taxon>
        <taxon>Lophotrochozoa</taxon>
        <taxon>Mollusca</taxon>
        <taxon>Bivalvia</taxon>
        <taxon>Autobranchia</taxon>
        <taxon>Heteroconchia</taxon>
        <taxon>Euheterodonta</taxon>
        <taxon>Imparidentia</taxon>
        <taxon>Neoheterodontei</taxon>
        <taxon>Myida</taxon>
        <taxon>Dreissenoidea</taxon>
        <taxon>Dreissenidae</taxon>
        <taxon>Dreissena</taxon>
    </lineage>
</organism>
<name>A0A9D4SBV6_DREPO</name>
<comment type="caution">
    <text evidence="1">The sequence shown here is derived from an EMBL/GenBank/DDBJ whole genome shotgun (WGS) entry which is preliminary data.</text>
</comment>
<evidence type="ECO:0000313" key="2">
    <source>
        <dbReference type="Proteomes" id="UP000828390"/>
    </source>
</evidence>
<proteinExistence type="predicted"/>
<gene>
    <name evidence="1" type="ORF">DPMN_022548</name>
</gene>
<dbReference type="AlphaFoldDB" id="A0A9D4SBV6"/>
<evidence type="ECO:0000313" key="1">
    <source>
        <dbReference type="EMBL" id="KAH3898320.1"/>
    </source>
</evidence>
<keyword evidence="2" id="KW-1185">Reference proteome</keyword>
<reference evidence="1" key="2">
    <citation type="submission" date="2020-11" db="EMBL/GenBank/DDBJ databases">
        <authorList>
            <person name="McCartney M.A."/>
            <person name="Auch B."/>
            <person name="Kono T."/>
            <person name="Mallez S."/>
            <person name="Becker A."/>
            <person name="Gohl D.M."/>
            <person name="Silverstein K.A.T."/>
            <person name="Koren S."/>
            <person name="Bechman K.B."/>
            <person name="Herman A."/>
            <person name="Abrahante J.E."/>
            <person name="Garbe J."/>
        </authorList>
    </citation>
    <scope>NUCLEOTIDE SEQUENCE</scope>
    <source>
        <strain evidence="1">Duluth1</strain>
        <tissue evidence="1">Whole animal</tissue>
    </source>
</reference>
<protein>
    <submittedName>
        <fullName evidence="1">Uncharacterized protein</fullName>
    </submittedName>
</protein>